<dbReference type="EMBL" id="CM026430">
    <property type="protein sequence ID" value="KAG0561254.1"/>
    <property type="molecule type" value="Genomic_DNA"/>
</dbReference>
<accession>A0A8T0GSX1</accession>
<reference evidence="1" key="1">
    <citation type="submission" date="2020-06" db="EMBL/GenBank/DDBJ databases">
        <title>WGS assembly of Ceratodon purpureus strain R40.</title>
        <authorList>
            <person name="Carey S.B."/>
            <person name="Jenkins J."/>
            <person name="Shu S."/>
            <person name="Lovell J.T."/>
            <person name="Sreedasyam A."/>
            <person name="Maumus F."/>
            <person name="Tiley G.P."/>
            <person name="Fernandez-Pozo N."/>
            <person name="Barry K."/>
            <person name="Chen C."/>
            <person name="Wang M."/>
            <person name="Lipzen A."/>
            <person name="Daum C."/>
            <person name="Saski C.A."/>
            <person name="Payton A.C."/>
            <person name="Mcbreen J.C."/>
            <person name="Conrad R.E."/>
            <person name="Kollar L.M."/>
            <person name="Olsson S."/>
            <person name="Huttunen S."/>
            <person name="Landis J.B."/>
            <person name="Wickett N.J."/>
            <person name="Johnson M.G."/>
            <person name="Rensing S.A."/>
            <person name="Grimwood J."/>
            <person name="Schmutz J."/>
            <person name="Mcdaniel S.F."/>
        </authorList>
    </citation>
    <scope>NUCLEOTIDE SEQUENCE</scope>
    <source>
        <strain evidence="1">R40</strain>
    </source>
</reference>
<protein>
    <submittedName>
        <fullName evidence="1">Uncharacterized protein</fullName>
    </submittedName>
</protein>
<name>A0A8T0GSX1_CERPU</name>
<gene>
    <name evidence="1" type="ORF">KC19_9G048900</name>
</gene>
<proteinExistence type="predicted"/>
<sequence length="127" mass="13863">MANAKARREAMFGSDVHRPRNAIAIAISAAPLQRAITAALRTILHARPAHRLRCIALFPTSSFLLHSPPNSASGSPSFALLCFLLAFPLNSGGRQDIARSLRRSGFDFTGGERFNWTAETGADWRMN</sequence>
<evidence type="ECO:0000313" key="1">
    <source>
        <dbReference type="EMBL" id="KAG0561254.1"/>
    </source>
</evidence>
<keyword evidence="2" id="KW-1185">Reference proteome</keyword>
<dbReference type="Proteomes" id="UP000822688">
    <property type="component" value="Chromosome 9"/>
</dbReference>
<organism evidence="1 2">
    <name type="scientific">Ceratodon purpureus</name>
    <name type="common">Fire moss</name>
    <name type="synonym">Dicranum purpureum</name>
    <dbReference type="NCBI Taxonomy" id="3225"/>
    <lineage>
        <taxon>Eukaryota</taxon>
        <taxon>Viridiplantae</taxon>
        <taxon>Streptophyta</taxon>
        <taxon>Embryophyta</taxon>
        <taxon>Bryophyta</taxon>
        <taxon>Bryophytina</taxon>
        <taxon>Bryopsida</taxon>
        <taxon>Dicranidae</taxon>
        <taxon>Pseudoditrichales</taxon>
        <taxon>Ditrichaceae</taxon>
        <taxon>Ceratodon</taxon>
    </lineage>
</organism>
<dbReference type="AlphaFoldDB" id="A0A8T0GSX1"/>
<evidence type="ECO:0000313" key="2">
    <source>
        <dbReference type="Proteomes" id="UP000822688"/>
    </source>
</evidence>
<comment type="caution">
    <text evidence="1">The sequence shown here is derived from an EMBL/GenBank/DDBJ whole genome shotgun (WGS) entry which is preliminary data.</text>
</comment>